<accession>A0AA48M579</accession>
<feature type="domain" description="Tryptophan synthase beta chain-like PALP" evidence="4">
    <location>
        <begin position="16"/>
        <end position="320"/>
    </location>
</feature>
<keyword evidence="3" id="KW-0663">Pyridoxal phosphate</keyword>
<dbReference type="AlphaFoldDB" id="A0AA48M579"/>
<comment type="cofactor">
    <cofactor evidence="1">
        <name>pyridoxal 5'-phosphate</name>
        <dbReference type="ChEBI" id="CHEBI:597326"/>
    </cofactor>
</comment>
<dbReference type="EC" id="4.4.1.15" evidence="5"/>
<evidence type="ECO:0000313" key="5">
    <source>
        <dbReference type="EMBL" id="CAJ0883270.1"/>
    </source>
</evidence>
<dbReference type="EMBL" id="OY288114">
    <property type="protein sequence ID" value="CAJ0883270.1"/>
    <property type="molecule type" value="Genomic_DNA"/>
</dbReference>
<dbReference type="InterPro" id="IPR001926">
    <property type="entry name" value="TrpB-like_PALP"/>
</dbReference>
<dbReference type="PANTHER" id="PTHR43780:SF2">
    <property type="entry name" value="1-AMINOCYCLOPROPANE-1-CARBOXYLATE DEAMINASE-RELATED"/>
    <property type="match status" value="1"/>
</dbReference>
<dbReference type="SUPFAM" id="SSF53686">
    <property type="entry name" value="Tryptophan synthase beta subunit-like PLP-dependent enzymes"/>
    <property type="match status" value="1"/>
</dbReference>
<gene>
    <name evidence="5" type="primary">dcyD</name>
    <name evidence="5" type="ORF">AMST5_03416</name>
</gene>
<evidence type="ECO:0000259" key="4">
    <source>
        <dbReference type="Pfam" id="PF00291"/>
    </source>
</evidence>
<evidence type="ECO:0000256" key="2">
    <source>
        <dbReference type="ARBA" id="ARBA00008639"/>
    </source>
</evidence>
<dbReference type="InterPro" id="IPR027278">
    <property type="entry name" value="ACCD_DCysDesulf"/>
</dbReference>
<proteinExistence type="inferred from homology"/>
<name>A0AA48M579_9ZZZZ</name>
<protein>
    <submittedName>
        <fullName evidence="5">D-cysteine desulfhydrase</fullName>
        <ecNumber evidence="5">4.4.1.15</ecNumber>
    </submittedName>
</protein>
<reference evidence="5" key="1">
    <citation type="submission" date="2023-07" db="EMBL/GenBank/DDBJ databases">
        <authorList>
            <person name="Pelsma A.J. K."/>
        </authorList>
    </citation>
    <scope>NUCLEOTIDE SEQUENCE</scope>
</reference>
<dbReference type="InterPro" id="IPR036052">
    <property type="entry name" value="TrpB-like_PALP_sf"/>
</dbReference>
<dbReference type="GO" id="GO:0019148">
    <property type="term" value="F:D-cysteine desulfhydrase activity"/>
    <property type="evidence" value="ECO:0007669"/>
    <property type="project" value="UniProtKB-EC"/>
</dbReference>
<evidence type="ECO:0000256" key="1">
    <source>
        <dbReference type="ARBA" id="ARBA00001933"/>
    </source>
</evidence>
<dbReference type="PANTHER" id="PTHR43780">
    <property type="entry name" value="1-AMINOCYCLOPROPANE-1-CARBOXYLATE DEAMINASE-RELATED"/>
    <property type="match status" value="1"/>
</dbReference>
<dbReference type="Gene3D" id="3.40.50.1100">
    <property type="match status" value="2"/>
</dbReference>
<sequence>MTQVCERLDALPRLSLVTEPTPLHAAPRLSTSLGGPRLWFKRDDLIPAAFGGNKVRALDLIVADAVRSGADTLVTGAGTLSNHVRAAAAVAALEGLSCVGVYWGAPPRCAEGNHRLAVILGAAIRFTGDADRASVDAGLEEAARAVSAAGGQPYVIPRGGACPLAALAHALAVRETLTQCAALGVTPRCVVLAVGGAATLAGWLLGSALFAAPWRIDAFTVSRPASEAVERARMLAAAAAELIESRVDLDRVAFCVYDGFIGGGYGVPSAEGRQAIEATARAEAIFLDPVYTGKAMAGYRALCARGDYAGFEDVLFLHTGGAPALFTSVAEGS</sequence>
<evidence type="ECO:0000256" key="3">
    <source>
        <dbReference type="ARBA" id="ARBA00022898"/>
    </source>
</evidence>
<dbReference type="Pfam" id="PF00291">
    <property type="entry name" value="PALP"/>
    <property type="match status" value="1"/>
</dbReference>
<comment type="similarity">
    <text evidence="2">Belongs to the ACC deaminase/D-cysteine desulfhydrase family.</text>
</comment>
<keyword evidence="5" id="KW-0456">Lyase</keyword>
<dbReference type="PIRSF" id="PIRSF006278">
    <property type="entry name" value="ACCD_DCysDesulf"/>
    <property type="match status" value="1"/>
</dbReference>
<organism evidence="5">
    <name type="scientific">freshwater sediment metagenome</name>
    <dbReference type="NCBI Taxonomy" id="556182"/>
    <lineage>
        <taxon>unclassified sequences</taxon>
        <taxon>metagenomes</taxon>
        <taxon>ecological metagenomes</taxon>
    </lineage>
</organism>